<protein>
    <submittedName>
        <fullName evidence="1">Broad specificity phosphatase PhoE</fullName>
    </submittedName>
</protein>
<dbReference type="SUPFAM" id="SSF53254">
    <property type="entry name" value="Phosphoglycerate mutase-like"/>
    <property type="match status" value="1"/>
</dbReference>
<dbReference type="GO" id="GO:0005737">
    <property type="term" value="C:cytoplasm"/>
    <property type="evidence" value="ECO:0007669"/>
    <property type="project" value="TreeGrafter"/>
</dbReference>
<evidence type="ECO:0000313" key="2">
    <source>
        <dbReference type="Proteomes" id="UP000199159"/>
    </source>
</evidence>
<dbReference type="SMART" id="SM00855">
    <property type="entry name" value="PGAM"/>
    <property type="match status" value="1"/>
</dbReference>
<dbReference type="Pfam" id="PF00300">
    <property type="entry name" value="His_Phos_1"/>
    <property type="match status" value="1"/>
</dbReference>
<dbReference type="GO" id="GO:0016791">
    <property type="term" value="F:phosphatase activity"/>
    <property type="evidence" value="ECO:0007669"/>
    <property type="project" value="TreeGrafter"/>
</dbReference>
<dbReference type="InterPro" id="IPR013078">
    <property type="entry name" value="His_Pase_superF_clade-1"/>
</dbReference>
<dbReference type="Proteomes" id="UP000199159">
    <property type="component" value="Unassembled WGS sequence"/>
</dbReference>
<reference evidence="2" key="1">
    <citation type="submission" date="2016-10" db="EMBL/GenBank/DDBJ databases">
        <authorList>
            <person name="Varghese N."/>
            <person name="Submissions S."/>
        </authorList>
    </citation>
    <scope>NUCLEOTIDE SEQUENCE [LARGE SCALE GENOMIC DNA]</scope>
    <source>
        <strain evidence="2">IBRC-M10078</strain>
    </source>
</reference>
<dbReference type="RefSeq" id="WP_338011842.1">
    <property type="nucleotide sequence ID" value="NZ_FNJU01000003.1"/>
</dbReference>
<dbReference type="CDD" id="cd07040">
    <property type="entry name" value="HP"/>
    <property type="match status" value="1"/>
</dbReference>
<dbReference type="PANTHER" id="PTHR48100">
    <property type="entry name" value="BROAD-SPECIFICITY PHOSPHATASE YOR283W-RELATED"/>
    <property type="match status" value="1"/>
</dbReference>
<gene>
    <name evidence="1" type="ORF">SAMN05216565_103186</name>
</gene>
<evidence type="ECO:0000313" key="1">
    <source>
        <dbReference type="EMBL" id="SDP46789.1"/>
    </source>
</evidence>
<dbReference type="Gene3D" id="3.40.50.1240">
    <property type="entry name" value="Phosphoglycerate mutase-like"/>
    <property type="match status" value="1"/>
</dbReference>
<sequence length="192" mass="22327">MIELVFIRHGQGEHTLDLPHSLHTKDPALTENGIIQAELIRNQFPLSEKDVIIISPIRRTLQTVEIWSRGIDCRKIVSPLVSPRMFPLKPKGQTLPCDKLFTKEKIKDGFSDCEIEEKTINEYWSNGINTVSEQEFKVIAEKFLNWCKQTCKSRIYVVSHDGTITSYRQFISGKKLTRNDFPKETDWIIMKY</sequence>
<keyword evidence="2" id="KW-1185">Reference proteome</keyword>
<proteinExistence type="predicted"/>
<dbReference type="InterPro" id="IPR050275">
    <property type="entry name" value="PGM_Phosphatase"/>
</dbReference>
<dbReference type="PANTHER" id="PTHR48100:SF1">
    <property type="entry name" value="HISTIDINE PHOSPHATASE FAMILY PROTEIN-RELATED"/>
    <property type="match status" value="1"/>
</dbReference>
<accession>A0A1H0SYQ8</accession>
<dbReference type="AlphaFoldDB" id="A0A1H0SYQ8"/>
<organism evidence="1 2">
    <name type="scientific">Litchfieldia salsa</name>
    <dbReference type="NCBI Taxonomy" id="930152"/>
    <lineage>
        <taxon>Bacteria</taxon>
        <taxon>Bacillati</taxon>
        <taxon>Bacillota</taxon>
        <taxon>Bacilli</taxon>
        <taxon>Bacillales</taxon>
        <taxon>Bacillaceae</taxon>
        <taxon>Litchfieldia</taxon>
    </lineage>
</organism>
<dbReference type="InterPro" id="IPR029033">
    <property type="entry name" value="His_PPase_superfam"/>
</dbReference>
<dbReference type="EMBL" id="FNJU01000003">
    <property type="protein sequence ID" value="SDP46789.1"/>
    <property type="molecule type" value="Genomic_DNA"/>
</dbReference>
<dbReference type="STRING" id="930152.SAMN05216565_103186"/>
<name>A0A1H0SYQ8_9BACI</name>